<dbReference type="PANTHER" id="PTHR35889">
    <property type="entry name" value="CYCLOINULO-OLIGOSACCHARIDE FRUCTANOTRANSFERASE-RELATED"/>
    <property type="match status" value="1"/>
</dbReference>
<comment type="caution">
    <text evidence="4">The sequence shown here is derived from an EMBL/GenBank/DDBJ whole genome shotgun (WGS) entry which is preliminary data.</text>
</comment>
<keyword evidence="1" id="KW-0732">Signal</keyword>
<evidence type="ECO:0000313" key="4">
    <source>
        <dbReference type="EMBL" id="TWT91518.1"/>
    </source>
</evidence>
<gene>
    <name evidence="4" type="ORF">Pla52n_66090</name>
</gene>
<evidence type="ECO:0000256" key="1">
    <source>
        <dbReference type="SAM" id="SignalP"/>
    </source>
</evidence>
<evidence type="ECO:0008006" key="6">
    <source>
        <dbReference type="Google" id="ProtNLM"/>
    </source>
</evidence>
<evidence type="ECO:0000313" key="5">
    <source>
        <dbReference type="Proteomes" id="UP000320176"/>
    </source>
</evidence>
<feature type="domain" description="DUF1549" evidence="2">
    <location>
        <begin position="38"/>
        <end position="223"/>
    </location>
</feature>
<dbReference type="OrthoDB" id="289126at2"/>
<dbReference type="Proteomes" id="UP000320176">
    <property type="component" value="Unassembled WGS sequence"/>
</dbReference>
<feature type="signal peptide" evidence="1">
    <location>
        <begin position="1"/>
        <end position="24"/>
    </location>
</feature>
<dbReference type="Pfam" id="PF07583">
    <property type="entry name" value="PSCyt2"/>
    <property type="match status" value="1"/>
</dbReference>
<sequence length="536" mass="60059" precursor="true">MPTSPIPFCSVTLIACLFATTLVAGDTISTPDDAVAQVNRFIADGWTQHEIQPAGKCNDLEFVRRVHLDLVGRVPTQTEVENFVADGRDDKRSALVDVLLASEDHVQHFADVFDTLLMGRTEERKYSRRVDTGWRAYLETVFRDDRAWNEVAAEILLARPNDQDRKGSVWFLYERKDNHQAIAEAVAPAFFGVRIECAQCHDHMSADEIEQAHYWGLVAFFNRGKNTDSKRGPAIAESAIGGFSDFADIHGSSSPNLLKFLGAETVDEPRPAADAKQEDSDELYLASTVDGAPRIPKFSRRERFVEEVLNDHPNLARAMVNRLWAIVMGRGIVHPYDEMDSTHLPSHPELLDWLAKDFAENGYAIRRMVRMMVLSEAYQLQSLRPQGVDDPASFAWYLERPLTGEQLARSIQLVARGSFQNDAGLVGQFRQQIGDVLPDETVVGVDDALFYSNGSGLAEYLAASNEDQHLIHRVCEMSSNADRVDALFQAAYCRSPDDDEREAVVSFLEERSDSLPVALTHVLWSLITAAEFQFNH</sequence>
<dbReference type="AlphaFoldDB" id="A0A5C5ZWW6"/>
<organism evidence="4 5">
    <name type="scientific">Stieleria varia</name>
    <dbReference type="NCBI Taxonomy" id="2528005"/>
    <lineage>
        <taxon>Bacteria</taxon>
        <taxon>Pseudomonadati</taxon>
        <taxon>Planctomycetota</taxon>
        <taxon>Planctomycetia</taxon>
        <taxon>Pirellulales</taxon>
        <taxon>Pirellulaceae</taxon>
        <taxon>Stieleria</taxon>
    </lineage>
</organism>
<feature type="chain" id="PRO_5023150566" description="Cytochrome c domain-containing protein" evidence="1">
    <location>
        <begin position="25"/>
        <end position="536"/>
    </location>
</feature>
<dbReference type="PANTHER" id="PTHR35889:SF3">
    <property type="entry name" value="F-BOX DOMAIN-CONTAINING PROTEIN"/>
    <property type="match status" value="1"/>
</dbReference>
<name>A0A5C5ZWW6_9BACT</name>
<evidence type="ECO:0000259" key="3">
    <source>
        <dbReference type="Pfam" id="PF07587"/>
    </source>
</evidence>
<dbReference type="Pfam" id="PF07587">
    <property type="entry name" value="PSD1"/>
    <property type="match status" value="1"/>
</dbReference>
<accession>A0A5C5ZWW6</accession>
<keyword evidence="5" id="KW-1185">Reference proteome</keyword>
<proteinExistence type="predicted"/>
<protein>
    <recommendedName>
        <fullName evidence="6">Cytochrome c domain-containing protein</fullName>
    </recommendedName>
</protein>
<evidence type="ECO:0000259" key="2">
    <source>
        <dbReference type="Pfam" id="PF07583"/>
    </source>
</evidence>
<dbReference type="InterPro" id="IPR022655">
    <property type="entry name" value="DUF1553"/>
</dbReference>
<dbReference type="RefSeq" id="WP_146523501.1">
    <property type="nucleotide sequence ID" value="NZ_CP151726.1"/>
</dbReference>
<dbReference type="InterPro" id="IPR011444">
    <property type="entry name" value="DUF1549"/>
</dbReference>
<feature type="domain" description="DUF1553" evidence="3">
    <location>
        <begin position="308"/>
        <end position="414"/>
    </location>
</feature>
<reference evidence="4 5" key="1">
    <citation type="submission" date="2019-02" db="EMBL/GenBank/DDBJ databases">
        <title>Deep-cultivation of Planctomycetes and their phenomic and genomic characterization uncovers novel biology.</title>
        <authorList>
            <person name="Wiegand S."/>
            <person name="Jogler M."/>
            <person name="Boedeker C."/>
            <person name="Pinto D."/>
            <person name="Vollmers J."/>
            <person name="Rivas-Marin E."/>
            <person name="Kohn T."/>
            <person name="Peeters S.H."/>
            <person name="Heuer A."/>
            <person name="Rast P."/>
            <person name="Oberbeckmann S."/>
            <person name="Bunk B."/>
            <person name="Jeske O."/>
            <person name="Meyerdierks A."/>
            <person name="Storesund J.E."/>
            <person name="Kallscheuer N."/>
            <person name="Luecker S."/>
            <person name="Lage O.M."/>
            <person name="Pohl T."/>
            <person name="Merkel B.J."/>
            <person name="Hornburger P."/>
            <person name="Mueller R.-W."/>
            <person name="Bruemmer F."/>
            <person name="Labrenz M."/>
            <person name="Spormann A.M."/>
            <person name="Op Den Camp H."/>
            <person name="Overmann J."/>
            <person name="Amann R."/>
            <person name="Jetten M.S.M."/>
            <person name="Mascher T."/>
            <person name="Medema M.H."/>
            <person name="Devos D.P."/>
            <person name="Kaster A.-K."/>
            <person name="Ovreas L."/>
            <person name="Rohde M."/>
            <person name="Galperin M.Y."/>
            <person name="Jogler C."/>
        </authorList>
    </citation>
    <scope>NUCLEOTIDE SEQUENCE [LARGE SCALE GENOMIC DNA]</scope>
    <source>
        <strain evidence="4 5">Pla52n</strain>
    </source>
</reference>
<dbReference type="EMBL" id="SJPN01000016">
    <property type="protein sequence ID" value="TWT91518.1"/>
    <property type="molecule type" value="Genomic_DNA"/>
</dbReference>